<evidence type="ECO:0000256" key="1">
    <source>
        <dbReference type="ARBA" id="ARBA00008020"/>
    </source>
</evidence>
<keyword evidence="3 5" id="KW-0067">ATP-binding</keyword>
<dbReference type="CTD" id="79738"/>
<keyword evidence="7" id="KW-0732">Signal</keyword>
<keyword evidence="8" id="KW-1185">Reference proteome</keyword>
<proteinExistence type="inferred from homology"/>
<dbReference type="Proteomes" id="UP000515159">
    <property type="component" value="Chromosome 7"/>
</dbReference>
<feature type="region of interest" description="Disordered" evidence="6">
    <location>
        <begin position="484"/>
        <end position="520"/>
    </location>
</feature>
<keyword evidence="2 5" id="KW-0547">Nucleotide-binding</keyword>
<reference evidence="9 10" key="1">
    <citation type="submission" date="2025-04" db="UniProtKB">
        <authorList>
            <consortium name="RefSeq"/>
        </authorList>
    </citation>
    <scope>IDENTIFICATION</scope>
</reference>
<gene>
    <name evidence="9 10" type="primary">BBS10</name>
</gene>
<keyword evidence="4 5" id="KW-0143">Chaperone</keyword>
<dbReference type="InterPro" id="IPR042619">
    <property type="entry name" value="BBS10"/>
</dbReference>
<evidence type="ECO:0000256" key="2">
    <source>
        <dbReference type="ARBA" id="ARBA00022741"/>
    </source>
</evidence>
<dbReference type="PANTHER" id="PTHR14667">
    <property type="entry name" value="BARDET-BIEDL SYNDROME 10 PROTEIN"/>
    <property type="match status" value="1"/>
</dbReference>
<dbReference type="GO" id="GO:0051131">
    <property type="term" value="P:chaperone-mediated protein complex assembly"/>
    <property type="evidence" value="ECO:0007669"/>
    <property type="project" value="InterPro"/>
</dbReference>
<sequence>MPLAAMFLNMNTLLQVAESLENVVGRCFGPEGGQVLFLKATGEILITRDGKTILESLLLDHPVARMIVRCASLHYGLTGDGVKTFVVLLCSMLRGLQAIVDKHAHPFCGNIPETTKHRMHSHTLKKISSSLSMFQACVLEPVIIQDLGKHFLSVYSSSTGSMQLCKNIMKSTLEIYFCGRIGNTNHKFIAQLALDYFYQCLAFETGESEMVGLIDELFLDLHTEVPGLPVGNSRILTGIVLHRDFALYCPAEGERRVLLVTEALHPVLSIATSQFVVKSKAQLQVSQVWMTKRTELIMKHLQNNRVKVLLSSVKQPEIVLFYAKQNDISLIDCVSSEEISLLCRITGLSQDYGSISEMLSSQELTGMAIATFCQPVLLGSRRFVHLGLKKTCVFDPHCVVFCGPVKGLTQQHVSAFHGAFKMLKQLLKTADLSRERESKSAEQTLVAERSSCNCNKQKNVCSSAKSCKTCADFLVHRGVKPVISSKSSITNGPEEVPSSCRNESENDQGKRNESVRENSTVFQSKQLREREQVKQKTEAGTVQNPSASSVEAGAVLPVGGMFEILLHYYLSQCSKQHHKSEMIMVSTLVADALLEIPKNLYRSKRGNCSFPQVYSCVVNSLRTNELKRWELKGLESVSCKHQLLASVLQCVTRLVTIDMLLGISRGPPRKRDEDSENEF</sequence>
<dbReference type="SUPFAM" id="SSF48592">
    <property type="entry name" value="GroEL equatorial domain-like"/>
    <property type="match status" value="1"/>
</dbReference>
<evidence type="ECO:0000313" key="8">
    <source>
        <dbReference type="Proteomes" id="UP000515159"/>
    </source>
</evidence>
<dbReference type="KEGG" id="gsh:117363271"/>
<dbReference type="PANTHER" id="PTHR14667:SF2">
    <property type="entry name" value="BARDET-BIEDL SYNDROME 10 PROTEIN"/>
    <property type="match status" value="1"/>
</dbReference>
<dbReference type="GO" id="GO:0005524">
    <property type="term" value="F:ATP binding"/>
    <property type="evidence" value="ECO:0007669"/>
    <property type="project" value="UniProtKB-KW"/>
</dbReference>
<feature type="compositionally biased region" description="Basic and acidic residues" evidence="6">
    <location>
        <begin position="502"/>
        <end position="516"/>
    </location>
</feature>
<comment type="similarity">
    <text evidence="1 5">Belongs to the TCP-1 chaperonin family.</text>
</comment>
<evidence type="ECO:0000256" key="5">
    <source>
        <dbReference type="RuleBase" id="RU004187"/>
    </source>
</evidence>
<feature type="signal peptide" evidence="7">
    <location>
        <begin position="1"/>
        <end position="19"/>
    </location>
</feature>
<dbReference type="InterPro" id="IPR002423">
    <property type="entry name" value="Cpn60/GroEL/TCP-1"/>
</dbReference>
<dbReference type="InterPro" id="IPR027413">
    <property type="entry name" value="GROEL-like_equatorial_sf"/>
</dbReference>
<accession>A0A6P8RMN2</accession>
<dbReference type="InterPro" id="IPR027409">
    <property type="entry name" value="GroEL-like_apical_dom_sf"/>
</dbReference>
<dbReference type="AlphaFoldDB" id="A0A6P8RMN2"/>
<name>A0A6P8RMN2_GEOSA</name>
<dbReference type="GeneID" id="117363271"/>
<dbReference type="Gene3D" id="3.50.7.10">
    <property type="entry name" value="GroEL"/>
    <property type="match status" value="1"/>
</dbReference>
<dbReference type="Pfam" id="PF00118">
    <property type="entry name" value="Cpn60_TCP1"/>
    <property type="match status" value="1"/>
</dbReference>
<evidence type="ECO:0000256" key="4">
    <source>
        <dbReference type="ARBA" id="ARBA00023186"/>
    </source>
</evidence>
<dbReference type="RefSeq" id="XP_033806590.1">
    <property type="nucleotide sequence ID" value="XM_033950699.1"/>
</dbReference>
<evidence type="ECO:0000313" key="10">
    <source>
        <dbReference type="RefSeq" id="XP_033806590.1"/>
    </source>
</evidence>
<dbReference type="OrthoDB" id="9393833at2759"/>
<dbReference type="Gene3D" id="1.10.560.10">
    <property type="entry name" value="GroEL-like equatorial domain"/>
    <property type="match status" value="1"/>
</dbReference>
<organism evidence="8 9">
    <name type="scientific">Geotrypetes seraphini</name>
    <name type="common">Gaboon caecilian</name>
    <name type="synonym">Caecilia seraphini</name>
    <dbReference type="NCBI Taxonomy" id="260995"/>
    <lineage>
        <taxon>Eukaryota</taxon>
        <taxon>Metazoa</taxon>
        <taxon>Chordata</taxon>
        <taxon>Craniata</taxon>
        <taxon>Vertebrata</taxon>
        <taxon>Euteleostomi</taxon>
        <taxon>Amphibia</taxon>
        <taxon>Gymnophiona</taxon>
        <taxon>Geotrypetes</taxon>
    </lineage>
</organism>
<evidence type="ECO:0000256" key="7">
    <source>
        <dbReference type="SAM" id="SignalP"/>
    </source>
</evidence>
<evidence type="ECO:0000256" key="3">
    <source>
        <dbReference type="ARBA" id="ARBA00022840"/>
    </source>
</evidence>
<dbReference type="RefSeq" id="XP_033806588.1">
    <property type="nucleotide sequence ID" value="XM_033950697.1"/>
</dbReference>
<protein>
    <submittedName>
        <fullName evidence="9 10">Bardet-Biedl syndrome 10 protein</fullName>
    </submittedName>
</protein>
<evidence type="ECO:0000256" key="6">
    <source>
        <dbReference type="SAM" id="MobiDB-lite"/>
    </source>
</evidence>
<feature type="chain" id="PRO_5044654143" evidence="7">
    <location>
        <begin position="20"/>
        <end position="679"/>
    </location>
</feature>
<dbReference type="PRINTS" id="PR00304">
    <property type="entry name" value="TCOMPLEXTCP1"/>
</dbReference>
<evidence type="ECO:0000313" key="9">
    <source>
        <dbReference type="RefSeq" id="XP_033806588.1"/>
    </source>
</evidence>
<dbReference type="GO" id="GO:0140662">
    <property type="term" value="F:ATP-dependent protein folding chaperone"/>
    <property type="evidence" value="ECO:0007669"/>
    <property type="project" value="InterPro"/>
</dbReference>
<dbReference type="InterPro" id="IPR017998">
    <property type="entry name" value="Chaperone_TCP-1"/>
</dbReference>